<reference evidence="2" key="1">
    <citation type="journal article" date="2023" name="G3 (Bethesda)">
        <title>Genome assembly and association tests identify interacting loci associated with vigor, precocity, and sex in interspecific pistachio rootstocks.</title>
        <authorList>
            <person name="Palmer W."/>
            <person name="Jacygrad E."/>
            <person name="Sagayaradj S."/>
            <person name="Cavanaugh K."/>
            <person name="Han R."/>
            <person name="Bertier L."/>
            <person name="Beede B."/>
            <person name="Kafkas S."/>
            <person name="Golino D."/>
            <person name="Preece J."/>
            <person name="Michelmore R."/>
        </authorList>
    </citation>
    <scope>NUCLEOTIDE SEQUENCE [LARGE SCALE GENOMIC DNA]</scope>
</reference>
<accession>A0ACC0Y148</accession>
<keyword evidence="2" id="KW-1185">Reference proteome</keyword>
<comment type="caution">
    <text evidence="1">The sequence shown here is derived from an EMBL/GenBank/DDBJ whole genome shotgun (WGS) entry which is preliminary data.</text>
</comment>
<dbReference type="Proteomes" id="UP001163603">
    <property type="component" value="Chromosome 9"/>
</dbReference>
<gene>
    <name evidence="1" type="ORF">Pint_36503</name>
</gene>
<name>A0ACC0Y148_9ROSI</name>
<organism evidence="1 2">
    <name type="scientific">Pistacia integerrima</name>
    <dbReference type="NCBI Taxonomy" id="434235"/>
    <lineage>
        <taxon>Eukaryota</taxon>
        <taxon>Viridiplantae</taxon>
        <taxon>Streptophyta</taxon>
        <taxon>Embryophyta</taxon>
        <taxon>Tracheophyta</taxon>
        <taxon>Spermatophyta</taxon>
        <taxon>Magnoliopsida</taxon>
        <taxon>eudicotyledons</taxon>
        <taxon>Gunneridae</taxon>
        <taxon>Pentapetalae</taxon>
        <taxon>rosids</taxon>
        <taxon>malvids</taxon>
        <taxon>Sapindales</taxon>
        <taxon>Anacardiaceae</taxon>
        <taxon>Pistacia</taxon>
    </lineage>
</organism>
<sequence>MLKLMWHKQHHLIILLLMLQSMKVRIWSLKKSRMMRMIRLKKGGLIGLAVATVGLTSEAAYHLECKLLGFLLSNLQRRPSKTMTMARLMEKLENLMFKTWSLKNSGRLIAVTTVGLTSEAAYHLECKLLGFLLSNLQRRPSKTMTMARLMEKLENLMFKTWSLKNSVKLLRLISLLNKWLRFLKPMTKTPVAQILLLSLNGDQDMLFYGLLERCPICNSKLEFDGKRYTCKGMYSEWSTCTFRTKDPPRREEPVKIPDSVLKSVDLDVYFWTIHSSFLQLRLDFDLEVSNDSQMDEKLGFEEDKGSEDNHNQNNTNNVENNNATMDSCGECLSCMLSEKLSWKLQKRVVLLSISSMDALVTQYTWTIKIHQLIRWIKKQNCPSVLGLR</sequence>
<dbReference type="EMBL" id="CM047744">
    <property type="protein sequence ID" value="KAJ0027243.1"/>
    <property type="molecule type" value="Genomic_DNA"/>
</dbReference>
<proteinExistence type="predicted"/>
<evidence type="ECO:0000313" key="1">
    <source>
        <dbReference type="EMBL" id="KAJ0027243.1"/>
    </source>
</evidence>
<protein>
    <submittedName>
        <fullName evidence="1">Uncharacterized protein</fullName>
    </submittedName>
</protein>
<evidence type="ECO:0000313" key="2">
    <source>
        <dbReference type="Proteomes" id="UP001163603"/>
    </source>
</evidence>